<sequence length="63" mass="6522">MISPQLAQVAGQRASDLVSSGPASPKSATWQVRDLRASSRRPGKLATCELAASDLASSRPASQ</sequence>
<reference evidence="2" key="1">
    <citation type="submission" date="2020-06" db="EMBL/GenBank/DDBJ databases">
        <authorList>
            <person name="Li T."/>
            <person name="Hu X."/>
            <person name="Zhang T."/>
            <person name="Song X."/>
            <person name="Zhang H."/>
            <person name="Dai N."/>
            <person name="Sheng W."/>
            <person name="Hou X."/>
            <person name="Wei L."/>
        </authorList>
    </citation>
    <scope>NUCLEOTIDE SEQUENCE</scope>
    <source>
        <strain evidence="2">KEN1</strain>
        <tissue evidence="2">Leaf</tissue>
    </source>
</reference>
<accession>A0AAW2YC46</accession>
<evidence type="ECO:0000313" key="2">
    <source>
        <dbReference type="EMBL" id="KAL0463251.1"/>
    </source>
</evidence>
<protein>
    <submittedName>
        <fullName evidence="2">Uncharacterized protein</fullName>
    </submittedName>
</protein>
<feature type="compositionally biased region" description="Polar residues" evidence="1">
    <location>
        <begin position="17"/>
        <end position="30"/>
    </location>
</feature>
<dbReference type="EMBL" id="JACGWN010000001">
    <property type="protein sequence ID" value="KAL0463251.1"/>
    <property type="molecule type" value="Genomic_DNA"/>
</dbReference>
<reference evidence="2" key="2">
    <citation type="journal article" date="2024" name="Plant">
        <title>Genomic evolution and insights into agronomic trait innovations of Sesamum species.</title>
        <authorList>
            <person name="Miao H."/>
            <person name="Wang L."/>
            <person name="Qu L."/>
            <person name="Liu H."/>
            <person name="Sun Y."/>
            <person name="Le M."/>
            <person name="Wang Q."/>
            <person name="Wei S."/>
            <person name="Zheng Y."/>
            <person name="Lin W."/>
            <person name="Duan Y."/>
            <person name="Cao H."/>
            <person name="Xiong S."/>
            <person name="Wang X."/>
            <person name="Wei L."/>
            <person name="Li C."/>
            <person name="Ma Q."/>
            <person name="Ju M."/>
            <person name="Zhao R."/>
            <person name="Li G."/>
            <person name="Mu C."/>
            <person name="Tian Q."/>
            <person name="Mei H."/>
            <person name="Zhang T."/>
            <person name="Gao T."/>
            <person name="Zhang H."/>
        </authorList>
    </citation>
    <scope>NUCLEOTIDE SEQUENCE</scope>
    <source>
        <strain evidence="2">KEN1</strain>
    </source>
</reference>
<dbReference type="AlphaFoldDB" id="A0AAW2YC46"/>
<feature type="region of interest" description="Disordered" evidence="1">
    <location>
        <begin position="1"/>
        <end position="42"/>
    </location>
</feature>
<evidence type="ECO:0000256" key="1">
    <source>
        <dbReference type="SAM" id="MobiDB-lite"/>
    </source>
</evidence>
<comment type="caution">
    <text evidence="2">The sequence shown here is derived from an EMBL/GenBank/DDBJ whole genome shotgun (WGS) entry which is preliminary data.</text>
</comment>
<organism evidence="2">
    <name type="scientific">Sesamum latifolium</name>
    <dbReference type="NCBI Taxonomy" id="2727402"/>
    <lineage>
        <taxon>Eukaryota</taxon>
        <taxon>Viridiplantae</taxon>
        <taxon>Streptophyta</taxon>
        <taxon>Embryophyta</taxon>
        <taxon>Tracheophyta</taxon>
        <taxon>Spermatophyta</taxon>
        <taxon>Magnoliopsida</taxon>
        <taxon>eudicotyledons</taxon>
        <taxon>Gunneridae</taxon>
        <taxon>Pentapetalae</taxon>
        <taxon>asterids</taxon>
        <taxon>lamiids</taxon>
        <taxon>Lamiales</taxon>
        <taxon>Pedaliaceae</taxon>
        <taxon>Sesamum</taxon>
    </lineage>
</organism>
<name>A0AAW2YC46_9LAMI</name>
<proteinExistence type="predicted"/>
<gene>
    <name evidence="2" type="ORF">Slati_0212700</name>
</gene>